<keyword evidence="1" id="KW-0812">Transmembrane</keyword>
<organism evidence="3 4">
    <name type="scientific">Geranomyces variabilis</name>
    <dbReference type="NCBI Taxonomy" id="109894"/>
    <lineage>
        <taxon>Eukaryota</taxon>
        <taxon>Fungi</taxon>
        <taxon>Fungi incertae sedis</taxon>
        <taxon>Chytridiomycota</taxon>
        <taxon>Chytridiomycota incertae sedis</taxon>
        <taxon>Chytridiomycetes</taxon>
        <taxon>Spizellomycetales</taxon>
        <taxon>Powellomycetaceae</taxon>
        <taxon>Geranomyces</taxon>
    </lineage>
</organism>
<evidence type="ECO:0000313" key="4">
    <source>
        <dbReference type="Proteomes" id="UP001212152"/>
    </source>
</evidence>
<accession>A0AAD5TPN5</accession>
<keyword evidence="1" id="KW-1133">Transmembrane helix</keyword>
<gene>
    <name evidence="3" type="ORF">HDU87_001581</name>
</gene>
<feature type="signal peptide" evidence="2">
    <location>
        <begin position="1"/>
        <end position="28"/>
    </location>
</feature>
<evidence type="ECO:0000313" key="3">
    <source>
        <dbReference type="EMBL" id="KAJ3180933.1"/>
    </source>
</evidence>
<feature type="chain" id="PRO_5042082090" evidence="2">
    <location>
        <begin position="29"/>
        <end position="134"/>
    </location>
</feature>
<keyword evidence="2" id="KW-0732">Signal</keyword>
<proteinExistence type="predicted"/>
<sequence length="134" mass="13690">MPISQSARNSILSLVVGLLLFACTAVVASPQKAPDVNPYMPPANDIAPPPNIDCMVSWSDYSCCASNMKTSTGSVLVTASGNGKQCPISLSRKEYCIVGDKDCSGSAASSKIPGEHLGIALAGVVVALFASLAT</sequence>
<reference evidence="3" key="1">
    <citation type="submission" date="2020-05" db="EMBL/GenBank/DDBJ databases">
        <title>Phylogenomic resolution of chytrid fungi.</title>
        <authorList>
            <person name="Stajich J.E."/>
            <person name="Amses K."/>
            <person name="Simmons R."/>
            <person name="Seto K."/>
            <person name="Myers J."/>
            <person name="Bonds A."/>
            <person name="Quandt C.A."/>
            <person name="Barry K."/>
            <person name="Liu P."/>
            <person name="Grigoriev I."/>
            <person name="Longcore J.E."/>
            <person name="James T.Y."/>
        </authorList>
    </citation>
    <scope>NUCLEOTIDE SEQUENCE</scope>
    <source>
        <strain evidence="3">JEL0379</strain>
    </source>
</reference>
<evidence type="ECO:0000256" key="2">
    <source>
        <dbReference type="SAM" id="SignalP"/>
    </source>
</evidence>
<dbReference type="Proteomes" id="UP001212152">
    <property type="component" value="Unassembled WGS sequence"/>
</dbReference>
<keyword evidence="1" id="KW-0472">Membrane</keyword>
<comment type="caution">
    <text evidence="3">The sequence shown here is derived from an EMBL/GenBank/DDBJ whole genome shotgun (WGS) entry which is preliminary data.</text>
</comment>
<name>A0AAD5TPN5_9FUNG</name>
<dbReference type="AlphaFoldDB" id="A0AAD5TPN5"/>
<dbReference type="EMBL" id="JADGJQ010000014">
    <property type="protein sequence ID" value="KAJ3180933.1"/>
    <property type="molecule type" value="Genomic_DNA"/>
</dbReference>
<evidence type="ECO:0000256" key="1">
    <source>
        <dbReference type="SAM" id="Phobius"/>
    </source>
</evidence>
<protein>
    <submittedName>
        <fullName evidence="3">Uncharacterized protein</fullName>
    </submittedName>
</protein>
<keyword evidence="4" id="KW-1185">Reference proteome</keyword>
<feature type="transmembrane region" description="Helical" evidence="1">
    <location>
        <begin position="116"/>
        <end position="133"/>
    </location>
</feature>